<name>A0ABU9DUG9_9BACL</name>
<dbReference type="SUPFAM" id="SSF46689">
    <property type="entry name" value="Homeodomain-like"/>
    <property type="match status" value="2"/>
</dbReference>
<dbReference type="Proteomes" id="UP001469365">
    <property type="component" value="Unassembled WGS sequence"/>
</dbReference>
<organism evidence="10 11">
    <name type="scientific">Paenibacillus filicis</name>
    <dbReference type="NCBI Taxonomy" id="669464"/>
    <lineage>
        <taxon>Bacteria</taxon>
        <taxon>Bacillati</taxon>
        <taxon>Bacillota</taxon>
        <taxon>Bacilli</taxon>
        <taxon>Bacillales</taxon>
        <taxon>Paenibacillaceae</taxon>
        <taxon>Paenibacillus</taxon>
    </lineage>
</organism>
<feature type="domain" description="HTH araC/xylS-type" evidence="8">
    <location>
        <begin position="182"/>
        <end position="280"/>
    </location>
</feature>
<dbReference type="InterPro" id="IPR018060">
    <property type="entry name" value="HTH_AraC"/>
</dbReference>
<evidence type="ECO:0000259" key="8">
    <source>
        <dbReference type="PROSITE" id="PS01124"/>
    </source>
</evidence>
<dbReference type="Pfam" id="PF12833">
    <property type="entry name" value="HTH_18"/>
    <property type="match status" value="1"/>
</dbReference>
<evidence type="ECO:0000256" key="5">
    <source>
        <dbReference type="ARBA" id="ARBA00023015"/>
    </source>
</evidence>
<dbReference type="InterPro" id="IPR037923">
    <property type="entry name" value="HTH-like"/>
</dbReference>
<evidence type="ECO:0000313" key="11">
    <source>
        <dbReference type="Proteomes" id="UP001469365"/>
    </source>
</evidence>
<dbReference type="InterPro" id="IPR051313">
    <property type="entry name" value="Bact_iron-sidero_bind"/>
</dbReference>
<keyword evidence="3" id="KW-0813">Transport</keyword>
<dbReference type="InterPro" id="IPR018062">
    <property type="entry name" value="HTH_AraC-typ_CS"/>
</dbReference>
<gene>
    <name evidence="10" type="ORF">WMW72_31945</name>
</gene>
<dbReference type="PANTHER" id="PTHR30532">
    <property type="entry name" value="IRON III DICITRATE-BINDING PERIPLASMIC PROTEIN"/>
    <property type="match status" value="1"/>
</dbReference>
<keyword evidence="4" id="KW-0732">Signal</keyword>
<evidence type="ECO:0000259" key="9">
    <source>
        <dbReference type="PROSITE" id="PS50983"/>
    </source>
</evidence>
<comment type="subcellular location">
    <subcellularLocation>
        <location evidence="1">Cell envelope</location>
    </subcellularLocation>
</comment>
<keyword evidence="6" id="KW-0238">DNA-binding</keyword>
<evidence type="ECO:0000256" key="4">
    <source>
        <dbReference type="ARBA" id="ARBA00022729"/>
    </source>
</evidence>
<proteinExistence type="inferred from homology"/>
<keyword evidence="7" id="KW-0804">Transcription</keyword>
<evidence type="ECO:0000313" key="10">
    <source>
        <dbReference type="EMBL" id="MEK8132519.1"/>
    </source>
</evidence>
<dbReference type="SUPFAM" id="SSF53807">
    <property type="entry name" value="Helical backbone' metal receptor"/>
    <property type="match status" value="1"/>
</dbReference>
<dbReference type="PANTHER" id="PTHR30532:SF26">
    <property type="entry name" value="IRON(3+)-HYDROXAMATE-BINDING PROTEIN FHUD"/>
    <property type="match status" value="1"/>
</dbReference>
<dbReference type="InterPro" id="IPR002491">
    <property type="entry name" value="ABC_transptr_periplasmic_BD"/>
</dbReference>
<dbReference type="Pfam" id="PF01497">
    <property type="entry name" value="Peripla_BP_2"/>
    <property type="match status" value="1"/>
</dbReference>
<keyword evidence="11" id="KW-1185">Reference proteome</keyword>
<evidence type="ECO:0000256" key="1">
    <source>
        <dbReference type="ARBA" id="ARBA00004196"/>
    </source>
</evidence>
<comment type="caution">
    <text evidence="10">The sequence shown here is derived from an EMBL/GenBank/DDBJ whole genome shotgun (WGS) entry which is preliminary data.</text>
</comment>
<dbReference type="SUPFAM" id="SSF51215">
    <property type="entry name" value="Regulatory protein AraC"/>
    <property type="match status" value="1"/>
</dbReference>
<dbReference type="InterPro" id="IPR009057">
    <property type="entry name" value="Homeodomain-like_sf"/>
</dbReference>
<accession>A0ABU9DUG9</accession>
<dbReference type="Gene3D" id="3.40.50.1980">
    <property type="entry name" value="Nitrogenase molybdenum iron protein domain"/>
    <property type="match status" value="2"/>
</dbReference>
<evidence type="ECO:0000256" key="2">
    <source>
        <dbReference type="ARBA" id="ARBA00008814"/>
    </source>
</evidence>
<reference evidence="10 11" key="1">
    <citation type="submission" date="2024-04" db="EMBL/GenBank/DDBJ databases">
        <title>draft genome sequnece of Paenibacillus filicis.</title>
        <authorList>
            <person name="Kim D.-U."/>
        </authorList>
    </citation>
    <scope>NUCLEOTIDE SEQUENCE [LARGE SCALE GENOMIC DNA]</scope>
    <source>
        <strain evidence="10 11">KACC14197</strain>
    </source>
</reference>
<evidence type="ECO:0000256" key="3">
    <source>
        <dbReference type="ARBA" id="ARBA00022448"/>
    </source>
</evidence>
<keyword evidence="5" id="KW-0805">Transcription regulation</keyword>
<comment type="similarity">
    <text evidence="2">Belongs to the bacterial solute-binding protein 8 family.</text>
</comment>
<dbReference type="PROSITE" id="PS00041">
    <property type="entry name" value="HTH_ARAC_FAMILY_1"/>
    <property type="match status" value="1"/>
</dbReference>
<dbReference type="PROSITE" id="PS01124">
    <property type="entry name" value="HTH_ARAC_FAMILY_2"/>
    <property type="match status" value="1"/>
</dbReference>
<evidence type="ECO:0000256" key="7">
    <source>
        <dbReference type="ARBA" id="ARBA00023163"/>
    </source>
</evidence>
<dbReference type="EMBL" id="JBBPCC010000031">
    <property type="protein sequence ID" value="MEK8132519.1"/>
    <property type="molecule type" value="Genomic_DNA"/>
</dbReference>
<protein>
    <submittedName>
        <fullName evidence="10">Helix-turn-helix domain-containing protein</fullName>
    </submittedName>
</protein>
<dbReference type="RefSeq" id="WP_341419650.1">
    <property type="nucleotide sequence ID" value="NZ_JBBPCC010000031.1"/>
</dbReference>
<evidence type="ECO:0000256" key="6">
    <source>
        <dbReference type="ARBA" id="ARBA00023125"/>
    </source>
</evidence>
<dbReference type="PROSITE" id="PS50983">
    <property type="entry name" value="FE_B12_PBP"/>
    <property type="match status" value="1"/>
</dbReference>
<dbReference type="Gene3D" id="1.10.10.60">
    <property type="entry name" value="Homeodomain-like"/>
    <property type="match status" value="2"/>
</dbReference>
<sequence length="540" mass="62311">MEERNRLSRQGSRVRDMSCLYRYKDAYEERLLAGDPDFRWWTDTYVLLTVSKGKGELFIDGKKWLIHQEAVIFCNPDRMLELRSLPMHDLVIHLVCFQRLLEGEMEDERVVYRETREPWYADGLLPQESPYRILMLAQELVKLRGHAPEKDAMLRHKLLYELLQLLQSSRGSMPGQPDPWIQAVIEHMEQSYREDITREAMAAMAGFHPRVFSVLFRKETGLGFAEYLADIRIKKAKEQLLLSSHTLDEIARDVGYSNGLYLSRKFKQVTGLSPSAYAREPKRIVVYDWVGSLLALGIRPVRASYPFGLDSYYLLKEELAGVPDVGRQSAKPLLELAPELIIIPSWLAPQLVRQLQRVAPILLLPYGDPFDRFRQLAEILGREEEARAFTARYEEEAGQARAELIGVLGPDETVGLYEVSRNGVWLLNEFHGRGGYNLYKSLGLSPPASIRSDVLGRGTVRQIPIERLPEYAADHMVVTVQDGDREAEKLLAHPIWETLPAYRHGRIYRIDKLLYYPSDVLSLIRQLPLQKRMFLDRLVY</sequence>
<feature type="domain" description="Fe/B12 periplasmic-binding" evidence="9">
    <location>
        <begin position="283"/>
        <end position="538"/>
    </location>
</feature>
<dbReference type="SMART" id="SM00342">
    <property type="entry name" value="HTH_ARAC"/>
    <property type="match status" value="1"/>
</dbReference>